<dbReference type="Gene3D" id="2.115.10.20">
    <property type="entry name" value="Glycosyl hydrolase domain, family 43"/>
    <property type="match status" value="1"/>
</dbReference>
<protein>
    <submittedName>
        <fullName evidence="1">Uncharacterized protein</fullName>
    </submittedName>
</protein>
<dbReference type="EMBL" id="AP035881">
    <property type="protein sequence ID" value="BFP49313.1"/>
    <property type="molecule type" value="Genomic_DNA"/>
</dbReference>
<dbReference type="PANTHER" id="PTHR22925:SF3">
    <property type="entry name" value="GLYCOSYL HYDROLASE FAMILY PROTEIN 43"/>
    <property type="match status" value="1"/>
</dbReference>
<dbReference type="SUPFAM" id="SSF75005">
    <property type="entry name" value="Arabinanase/levansucrase/invertase"/>
    <property type="match status" value="1"/>
</dbReference>
<evidence type="ECO:0000313" key="1">
    <source>
        <dbReference type="EMBL" id="BFP49313.1"/>
    </source>
</evidence>
<proteinExistence type="predicted"/>
<reference evidence="1" key="1">
    <citation type="submission" date="2024-07" db="EMBL/GenBank/DDBJ databases">
        <title>Complete genome sequences of cellulolytic bacteria, Kitasatospora sp. CMC57 and Streptomyces sp. CMC78, isolated from Japanese agricultural soil.</title>
        <authorList>
            <person name="Hashimoto T."/>
            <person name="Ito M."/>
            <person name="Iwamoto M."/>
            <person name="Fukahori D."/>
            <person name="Shoda T."/>
            <person name="Sakoda M."/>
            <person name="Morohoshi T."/>
            <person name="Mitsuboshi M."/>
            <person name="Nishizawa T."/>
        </authorList>
    </citation>
    <scope>NUCLEOTIDE SEQUENCE</scope>
    <source>
        <strain evidence="1">CMC57</strain>
    </source>
</reference>
<dbReference type="InterPro" id="IPR023296">
    <property type="entry name" value="Glyco_hydro_beta-prop_sf"/>
</dbReference>
<gene>
    <name evidence="1" type="ORF">KCMC57_56810</name>
</gene>
<dbReference type="RefSeq" id="WP_407991436.1">
    <property type="nucleotide sequence ID" value="NZ_AP035881.2"/>
</dbReference>
<name>A0AB33K6J0_9ACTN</name>
<organism evidence="1">
    <name type="scientific">Kitasatospora sp. CMC57</name>
    <dbReference type="NCBI Taxonomy" id="3231513"/>
    <lineage>
        <taxon>Bacteria</taxon>
        <taxon>Bacillati</taxon>
        <taxon>Actinomycetota</taxon>
        <taxon>Actinomycetes</taxon>
        <taxon>Kitasatosporales</taxon>
        <taxon>Streptomycetaceae</taxon>
        <taxon>Kitasatospora</taxon>
    </lineage>
</organism>
<dbReference type="AlphaFoldDB" id="A0AB33K6J0"/>
<dbReference type="PANTHER" id="PTHR22925">
    <property type="entry name" value="GLYCOSYL HYDROLASE 43 FAMILY MEMBER"/>
    <property type="match status" value="1"/>
</dbReference>
<accession>A0AB33K6J0</accession>
<sequence>MTFTTGADRTDQNGNALQLHGLGIVKEGSTWYGFGENKTGRTSAGTSFQEIPCYTSTDLANWTYQGQALSRRTSGDLGPSRIVERPRVVHNASTGTNVMYVHIGSSNCSEAKVGVATSSTPCGPYSYRGRFRPQGNLSRDLGLFRTTTALATC</sequence>